<dbReference type="InterPro" id="IPR011099">
    <property type="entry name" value="Glyco_hydro_67_C"/>
</dbReference>
<dbReference type="SUPFAM" id="SSF55545">
    <property type="entry name" value="beta-N-acetylhexosaminidase-like domain"/>
    <property type="match status" value="1"/>
</dbReference>
<dbReference type="Pfam" id="PF07477">
    <property type="entry name" value="Glyco_hydro_67C"/>
    <property type="match status" value="1"/>
</dbReference>
<dbReference type="GO" id="GO:0046559">
    <property type="term" value="F:alpha-glucuronidase activity"/>
    <property type="evidence" value="ECO:0007669"/>
    <property type="project" value="InterPro"/>
</dbReference>
<dbReference type="InterPro" id="IPR037054">
    <property type="entry name" value="A-glucoronidase_C_sf"/>
</dbReference>
<dbReference type="PANTHER" id="PTHR39207">
    <property type="entry name" value="ALPHA-GLUCURONIDASE A"/>
    <property type="match status" value="1"/>
</dbReference>
<comment type="caution">
    <text evidence="4">The sequence shown here is derived from an EMBL/GenBank/DDBJ whole genome shotgun (WGS) entry which is preliminary data.</text>
</comment>
<dbReference type="Gene3D" id="3.30.379.10">
    <property type="entry name" value="Chitobiase/beta-hexosaminidase domain 2-like"/>
    <property type="match status" value="1"/>
</dbReference>
<feature type="domain" description="Glycosyl hydrolase family 67 C-terminal" evidence="2">
    <location>
        <begin position="428"/>
        <end position="659"/>
    </location>
</feature>
<evidence type="ECO:0000256" key="1">
    <source>
        <dbReference type="ARBA" id="ARBA00022801"/>
    </source>
</evidence>
<dbReference type="Pfam" id="PF07488">
    <property type="entry name" value="Glyco_hydro_67M"/>
    <property type="match status" value="1"/>
</dbReference>
<dbReference type="SUPFAM" id="SSF51445">
    <property type="entry name" value="(Trans)glycosidases"/>
    <property type="match status" value="1"/>
</dbReference>
<dbReference type="InterPro" id="IPR011100">
    <property type="entry name" value="Glyco_hydro_67_cat"/>
</dbReference>
<dbReference type="InterPro" id="IPR017853">
    <property type="entry name" value="GH"/>
</dbReference>
<gene>
    <name evidence="4" type="ORF">EZS27_000936</name>
</gene>
<feature type="domain" description="Glycosyl hydrolase family 67 catalytic" evidence="3">
    <location>
        <begin position="115"/>
        <end position="427"/>
    </location>
</feature>
<dbReference type="InterPro" id="IPR029018">
    <property type="entry name" value="Hex-like_dom2"/>
</dbReference>
<sequence length="691" mass="78757">MKKLLLIVLLLSVTYVYAEDGSRLWLRFSSNGNAQVTSNIKGATVDIAIRELRKQWIGAGIKLNLTRTKEVNTLGSDGYIINGNRQTGISISSCSETGLLYGAYYLLRWQQTGLGDEINVSESPRYNLRILNHWDNLDRTVERGYAGQSLWEWDNLPSAISPRYEAYARANASIGINGTVLNNVNASPKILSIDNLEKVKILADIFRPYGIKTYLSVNFSSPTELGGLSTSDPLNKDVHLWWKSKVKDIYKLIPDFGGFLVKANSEGLPGPQDFGRTHADGANMLADVLKPYKGIVMWRAFVYNPNDEDRAKQAYQEFVPLDGQFRDNVIIQVKNGPVDFQPREPFSPLFGALKRTSIMPEFQITQEYLGFSNHTAYLATMWKECLDSDTYQQGKGSTVARVTDGSIYPQKYTAIAGVANIGTDVNWCGHHLAQANWYAFGRLAWNHELTAEDIINEWITLTFGASESKANIQNLNPILSKLMLESREAVVTYMMPLGLHHIFAFGHHYGPEPWCDIPGARQDWMPKYYHKADVNGIGFDRSSKGSNAVSQYHSPLSEELDDPATCSDNIILWFHHLSWDYKMKSGRALWNELCYTYDSGVKQARFLQKLWDEVEPYIDAERFREVQSKFKIQTRDAVWWKDGCLLYFQEFSKQPIPYNIERSIHELDKMKSFQMRISNHEKADINQLYNK</sequence>
<evidence type="ECO:0000259" key="2">
    <source>
        <dbReference type="Pfam" id="PF07477"/>
    </source>
</evidence>
<evidence type="ECO:0000259" key="3">
    <source>
        <dbReference type="Pfam" id="PF07488"/>
    </source>
</evidence>
<dbReference type="PANTHER" id="PTHR39207:SF1">
    <property type="entry name" value="ALPHA-GLUCURONIDASE A"/>
    <property type="match status" value="1"/>
</dbReference>
<protein>
    <submittedName>
        <fullName evidence="4">Extracellular xylan exo-alpha-(1-&gt;2)-glucuronosidase</fullName>
        <ecNumber evidence="4">3.2.1.131</ecNumber>
    </submittedName>
</protein>
<dbReference type="AlphaFoldDB" id="A0A5J4T2J0"/>
<proteinExistence type="predicted"/>
<organism evidence="4">
    <name type="scientific">termite gut metagenome</name>
    <dbReference type="NCBI Taxonomy" id="433724"/>
    <lineage>
        <taxon>unclassified sequences</taxon>
        <taxon>metagenomes</taxon>
        <taxon>organismal metagenomes</taxon>
    </lineage>
</organism>
<evidence type="ECO:0000313" key="4">
    <source>
        <dbReference type="EMBL" id="KAA6351665.1"/>
    </source>
</evidence>
<name>A0A5J4T2J0_9ZZZZ</name>
<keyword evidence="1 4" id="KW-0378">Hydrolase</keyword>
<dbReference type="GO" id="GO:0045493">
    <property type="term" value="P:xylan catabolic process"/>
    <property type="evidence" value="ECO:0007669"/>
    <property type="project" value="InterPro"/>
</dbReference>
<dbReference type="EC" id="3.2.1.131" evidence="4"/>
<dbReference type="Gene3D" id="3.90.1330.10">
    <property type="entry name" value="Alpha-glucuronidase, C-terminal domain"/>
    <property type="match status" value="1"/>
</dbReference>
<keyword evidence="4" id="KW-0326">Glycosidase</keyword>
<dbReference type="GO" id="GO:0033939">
    <property type="term" value="F:xylan alpha-1,2-glucuronosidase activity"/>
    <property type="evidence" value="ECO:0007669"/>
    <property type="project" value="UniProtKB-EC"/>
</dbReference>
<reference evidence="4" key="1">
    <citation type="submission" date="2019-03" db="EMBL/GenBank/DDBJ databases">
        <title>Single cell metagenomics reveals metabolic interactions within the superorganism composed of flagellate Streblomastix strix and complex community of Bacteroidetes bacteria on its surface.</title>
        <authorList>
            <person name="Treitli S.C."/>
            <person name="Kolisko M."/>
            <person name="Husnik F."/>
            <person name="Keeling P."/>
            <person name="Hampl V."/>
        </authorList>
    </citation>
    <scope>NUCLEOTIDE SEQUENCE</scope>
    <source>
        <strain evidence="4">STM</strain>
    </source>
</reference>
<dbReference type="EMBL" id="SNRY01000010">
    <property type="protein sequence ID" value="KAA6351665.1"/>
    <property type="molecule type" value="Genomic_DNA"/>
</dbReference>
<dbReference type="Gene3D" id="3.20.20.80">
    <property type="entry name" value="Glycosidases"/>
    <property type="match status" value="1"/>
</dbReference>
<dbReference type="GO" id="GO:0005576">
    <property type="term" value="C:extracellular region"/>
    <property type="evidence" value="ECO:0007669"/>
    <property type="project" value="InterPro"/>
</dbReference>
<accession>A0A5J4T2J0</accession>